<dbReference type="PROSITE" id="PS51450">
    <property type="entry name" value="LRR"/>
    <property type="match status" value="1"/>
</dbReference>
<sequence length="292" mass="32496">MNVAGGVQDGKLLSRLVQNMVQLSHMKLDGTPLETLRAILSALPANTPLQELIITNTPLESEGSCAIMSLLEKNTSLTTLTIKNSTLLADGAMMIATALTRNSTLVELGLSNNKIGDLGAEEILNVLFTNGSLERISLTENDITGNIAHQVAALLRRNSNITKIDLSGNEKWDESTLEMFSSIIEANSTLTQFNPRERWIVVSYLIDIISACLKANEGYLEERELCLGWPGTHYQLPFEMLLVIEECLPVFAQFCVPKEILSHLTHWVLLLGTHIDFKERKSMIRKYSNHFK</sequence>
<keyword evidence="1" id="KW-0677">Repeat</keyword>
<name>A0A6B2LC79_9EUKA</name>
<dbReference type="PANTHER" id="PTHR24111:SF0">
    <property type="entry name" value="LEUCINE-RICH REPEAT-CONTAINING PROTEIN"/>
    <property type="match status" value="1"/>
</dbReference>
<protein>
    <submittedName>
        <fullName evidence="2">Uncharacterized protein</fullName>
    </submittedName>
</protein>
<reference evidence="2" key="1">
    <citation type="journal article" date="2020" name="J. Eukaryot. Microbiol.">
        <title>De novo Sequencing, Assembly and Annotation of the Transcriptome for the Free-Living Testate Amoeba Arcella intermedia.</title>
        <authorList>
            <person name="Ribeiro G.M."/>
            <person name="Porfirio-Sousa A.L."/>
            <person name="Maurer-Alcala X.X."/>
            <person name="Katz L.A."/>
            <person name="Lahr D.J.G."/>
        </authorList>
    </citation>
    <scope>NUCLEOTIDE SEQUENCE</scope>
</reference>
<dbReference type="InterPro" id="IPR052201">
    <property type="entry name" value="LRR-containing_regulator"/>
</dbReference>
<dbReference type="SUPFAM" id="SSF52047">
    <property type="entry name" value="RNI-like"/>
    <property type="match status" value="1"/>
</dbReference>
<dbReference type="EMBL" id="GIBP01005521">
    <property type="protein sequence ID" value="NDV34490.1"/>
    <property type="molecule type" value="Transcribed_RNA"/>
</dbReference>
<evidence type="ECO:0000256" key="1">
    <source>
        <dbReference type="ARBA" id="ARBA00022737"/>
    </source>
</evidence>
<organism evidence="2">
    <name type="scientific">Arcella intermedia</name>
    <dbReference type="NCBI Taxonomy" id="1963864"/>
    <lineage>
        <taxon>Eukaryota</taxon>
        <taxon>Amoebozoa</taxon>
        <taxon>Tubulinea</taxon>
        <taxon>Elardia</taxon>
        <taxon>Arcellinida</taxon>
        <taxon>Sphaerothecina</taxon>
        <taxon>Arcellidae</taxon>
        <taxon>Arcella</taxon>
    </lineage>
</organism>
<dbReference type="SMART" id="SM00368">
    <property type="entry name" value="LRR_RI"/>
    <property type="match status" value="4"/>
</dbReference>
<accession>A0A6B2LC79</accession>
<dbReference type="AlphaFoldDB" id="A0A6B2LC79"/>
<dbReference type="Pfam" id="PF13516">
    <property type="entry name" value="LRR_6"/>
    <property type="match status" value="1"/>
</dbReference>
<evidence type="ECO:0000313" key="2">
    <source>
        <dbReference type="EMBL" id="NDV34490.1"/>
    </source>
</evidence>
<proteinExistence type="predicted"/>
<dbReference type="InterPro" id="IPR001611">
    <property type="entry name" value="Leu-rich_rpt"/>
</dbReference>
<dbReference type="PANTHER" id="PTHR24111">
    <property type="entry name" value="LEUCINE-RICH REPEAT-CONTAINING PROTEIN 34"/>
    <property type="match status" value="1"/>
</dbReference>
<dbReference type="Gene3D" id="3.80.10.10">
    <property type="entry name" value="Ribonuclease Inhibitor"/>
    <property type="match status" value="1"/>
</dbReference>
<dbReference type="InterPro" id="IPR032675">
    <property type="entry name" value="LRR_dom_sf"/>
</dbReference>